<dbReference type="PANTHER" id="PTHR43047:SF71">
    <property type="entry name" value="HISTIDINE KINASE CONTAINING CHEY-HOMOLOGOUS RECEIVER DOMAIN-RELATED"/>
    <property type="match status" value="1"/>
</dbReference>
<dbReference type="InterPro" id="IPR004358">
    <property type="entry name" value="Sig_transdc_His_kin-like_C"/>
</dbReference>
<name>A0ABQ5V5G6_9PROT</name>
<evidence type="ECO:0000259" key="7">
    <source>
        <dbReference type="PROSITE" id="PS50109"/>
    </source>
</evidence>
<dbReference type="SMART" id="SM00388">
    <property type="entry name" value="HisKA"/>
    <property type="match status" value="1"/>
</dbReference>
<comment type="catalytic activity">
    <reaction evidence="1">
        <text>ATP + protein L-histidine = ADP + protein N-phospho-L-histidine.</text>
        <dbReference type="EC" id="2.7.13.3"/>
    </reaction>
</comment>
<keyword evidence="4" id="KW-0808">Transferase</keyword>
<feature type="transmembrane region" description="Helical" evidence="6">
    <location>
        <begin position="172"/>
        <end position="192"/>
    </location>
</feature>
<dbReference type="Pfam" id="PF02518">
    <property type="entry name" value="HATPase_c"/>
    <property type="match status" value="1"/>
</dbReference>
<evidence type="ECO:0000256" key="5">
    <source>
        <dbReference type="ARBA" id="ARBA00022777"/>
    </source>
</evidence>
<comment type="caution">
    <text evidence="8">The sequence shown here is derived from an EMBL/GenBank/DDBJ whole genome shotgun (WGS) entry which is preliminary data.</text>
</comment>
<gene>
    <name evidence="8" type="ORF">GCM10007853_02040</name>
</gene>
<feature type="transmembrane region" description="Helical" evidence="6">
    <location>
        <begin position="48"/>
        <end position="69"/>
    </location>
</feature>
<dbReference type="Pfam" id="PF00512">
    <property type="entry name" value="HisKA"/>
    <property type="match status" value="1"/>
</dbReference>
<dbReference type="EC" id="2.7.13.3" evidence="2"/>
<keyword evidence="9" id="KW-1185">Reference proteome</keyword>
<evidence type="ECO:0000313" key="9">
    <source>
        <dbReference type="Proteomes" id="UP001161391"/>
    </source>
</evidence>
<dbReference type="EMBL" id="BSNK01000001">
    <property type="protein sequence ID" value="GLQ22330.1"/>
    <property type="molecule type" value="Genomic_DNA"/>
</dbReference>
<dbReference type="InterPro" id="IPR005467">
    <property type="entry name" value="His_kinase_dom"/>
</dbReference>
<keyword evidence="6" id="KW-1133">Transmembrane helix</keyword>
<dbReference type="SMART" id="SM00387">
    <property type="entry name" value="HATPase_c"/>
    <property type="match status" value="1"/>
</dbReference>
<dbReference type="SUPFAM" id="SSF55874">
    <property type="entry name" value="ATPase domain of HSP90 chaperone/DNA topoisomerase II/histidine kinase"/>
    <property type="match status" value="1"/>
</dbReference>
<dbReference type="InterPro" id="IPR003661">
    <property type="entry name" value="HisK_dim/P_dom"/>
</dbReference>
<dbReference type="Gene3D" id="1.10.287.130">
    <property type="match status" value="1"/>
</dbReference>
<dbReference type="RefSeq" id="WP_284386651.1">
    <property type="nucleotide sequence ID" value="NZ_BSNK01000001.1"/>
</dbReference>
<feature type="transmembrane region" description="Helical" evidence="6">
    <location>
        <begin position="23"/>
        <end position="42"/>
    </location>
</feature>
<keyword evidence="5" id="KW-0418">Kinase</keyword>
<reference evidence="8" key="1">
    <citation type="journal article" date="2014" name="Int. J. Syst. Evol. Microbiol.">
        <title>Complete genome of a new Firmicutes species belonging to the dominant human colonic microbiota ('Ruminococcus bicirculans') reveals two chromosomes and a selective capacity to utilize plant glucans.</title>
        <authorList>
            <consortium name="NISC Comparative Sequencing Program"/>
            <person name="Wegmann U."/>
            <person name="Louis P."/>
            <person name="Goesmann A."/>
            <person name="Henrissat B."/>
            <person name="Duncan S.H."/>
            <person name="Flint H.J."/>
        </authorList>
    </citation>
    <scope>NUCLEOTIDE SEQUENCE</scope>
    <source>
        <strain evidence="8">NBRC 108219</strain>
    </source>
</reference>
<dbReference type="InterPro" id="IPR036097">
    <property type="entry name" value="HisK_dim/P_sf"/>
</dbReference>
<dbReference type="PRINTS" id="PR00344">
    <property type="entry name" value="BCTRLSENSOR"/>
</dbReference>
<evidence type="ECO:0000313" key="8">
    <source>
        <dbReference type="EMBL" id="GLQ22330.1"/>
    </source>
</evidence>
<reference evidence="8" key="2">
    <citation type="submission" date="2023-01" db="EMBL/GenBank/DDBJ databases">
        <title>Draft genome sequence of Algimonas ampicilliniresistens strain NBRC 108219.</title>
        <authorList>
            <person name="Sun Q."/>
            <person name="Mori K."/>
        </authorList>
    </citation>
    <scope>NUCLEOTIDE SEQUENCE</scope>
    <source>
        <strain evidence="8">NBRC 108219</strain>
    </source>
</reference>
<keyword evidence="6" id="KW-0812">Transmembrane</keyword>
<dbReference type="InterPro" id="IPR003594">
    <property type="entry name" value="HATPase_dom"/>
</dbReference>
<dbReference type="InterPro" id="IPR036890">
    <property type="entry name" value="HATPase_C_sf"/>
</dbReference>
<dbReference type="PROSITE" id="PS50109">
    <property type="entry name" value="HIS_KIN"/>
    <property type="match status" value="1"/>
</dbReference>
<dbReference type="Gene3D" id="3.30.565.10">
    <property type="entry name" value="Histidine kinase-like ATPase, C-terminal domain"/>
    <property type="match status" value="1"/>
</dbReference>
<dbReference type="CDD" id="cd16922">
    <property type="entry name" value="HATPase_EvgS-ArcB-TorS-like"/>
    <property type="match status" value="1"/>
</dbReference>
<evidence type="ECO:0000256" key="2">
    <source>
        <dbReference type="ARBA" id="ARBA00012438"/>
    </source>
</evidence>
<feature type="transmembrane region" description="Helical" evidence="6">
    <location>
        <begin position="81"/>
        <end position="101"/>
    </location>
</feature>
<sequence length="478" mass="51867">MKDMIARWEAYLRLDRLTSVSDLFKARTIYVTAVAFFVTQMFNAVQMYFVYGGWILDHTLLVISVVLLSGSALTLRYQANFDFFSVLWGSMILLAVGGTAIPANVGINSALIPVLVAGIMIVALLGTRRSLLIYCACAALLVVSLHINASQADIAVLSDPAYVALRNTQRSMQAIIAIAMVGAVMGSLTLSLNDLFGSLESNLADARAAEAAKTQFLADMSHELRTPLNGVLGMNQLLLRTDLDETQHNYAKIIEDCGAGMISVIDDVLDLSRLEAERITLTSTPFNPAKMLDSLMSLHQANARAKGINLHLNIEPGLPAMFRGDHGRLRQVIGNLLSNAVKFTDTGYVAMAMRGQDLKDGRWWLNFFVQDSGIGITPERQSRVFDRFEQAQDGQTNTVRGSGLGLSICRELTDLFGGEISVTSEPGKGSQFCVAIPLMAVETDMQTTAPAQNSVVFEDEIETPLAPTIEEPPVALAG</sequence>
<dbReference type="CDD" id="cd00082">
    <property type="entry name" value="HisKA"/>
    <property type="match status" value="1"/>
</dbReference>
<evidence type="ECO:0000256" key="6">
    <source>
        <dbReference type="SAM" id="Phobius"/>
    </source>
</evidence>
<protein>
    <recommendedName>
        <fullName evidence="2">histidine kinase</fullName>
        <ecNumber evidence="2">2.7.13.3</ecNumber>
    </recommendedName>
</protein>
<dbReference type="Proteomes" id="UP001161391">
    <property type="component" value="Unassembled WGS sequence"/>
</dbReference>
<keyword evidence="3" id="KW-0597">Phosphoprotein</keyword>
<keyword evidence="6" id="KW-0472">Membrane</keyword>
<proteinExistence type="predicted"/>
<organism evidence="8 9">
    <name type="scientific">Algimonas ampicilliniresistens</name>
    <dbReference type="NCBI Taxonomy" id="1298735"/>
    <lineage>
        <taxon>Bacteria</taxon>
        <taxon>Pseudomonadati</taxon>
        <taxon>Pseudomonadota</taxon>
        <taxon>Alphaproteobacteria</taxon>
        <taxon>Maricaulales</taxon>
        <taxon>Robiginitomaculaceae</taxon>
        <taxon>Algimonas</taxon>
    </lineage>
</organism>
<dbReference type="SUPFAM" id="SSF47384">
    <property type="entry name" value="Homodimeric domain of signal transducing histidine kinase"/>
    <property type="match status" value="1"/>
</dbReference>
<accession>A0ABQ5V5G6</accession>
<feature type="transmembrane region" description="Helical" evidence="6">
    <location>
        <begin position="107"/>
        <end position="125"/>
    </location>
</feature>
<evidence type="ECO:0000256" key="1">
    <source>
        <dbReference type="ARBA" id="ARBA00000085"/>
    </source>
</evidence>
<evidence type="ECO:0000256" key="4">
    <source>
        <dbReference type="ARBA" id="ARBA00022679"/>
    </source>
</evidence>
<evidence type="ECO:0000256" key="3">
    <source>
        <dbReference type="ARBA" id="ARBA00022553"/>
    </source>
</evidence>
<feature type="domain" description="Histidine kinase" evidence="7">
    <location>
        <begin position="219"/>
        <end position="440"/>
    </location>
</feature>
<dbReference type="PANTHER" id="PTHR43047">
    <property type="entry name" value="TWO-COMPONENT HISTIDINE PROTEIN KINASE"/>
    <property type="match status" value="1"/>
</dbReference>